<protein>
    <submittedName>
        <fullName evidence="3">Uncharacterized protein</fullName>
    </submittedName>
</protein>
<feature type="region of interest" description="Disordered" evidence="2">
    <location>
        <begin position="1"/>
        <end position="69"/>
    </location>
</feature>
<dbReference type="RefSeq" id="WP_222922949.1">
    <property type="nucleotide sequence ID" value="NZ_CP082286.1"/>
</dbReference>
<evidence type="ECO:0000313" key="3">
    <source>
        <dbReference type="EMBL" id="MFB9825032.1"/>
    </source>
</evidence>
<keyword evidence="4" id="KW-1185">Reference proteome</keyword>
<feature type="compositionally biased region" description="Acidic residues" evidence="2">
    <location>
        <begin position="13"/>
        <end position="27"/>
    </location>
</feature>
<name>A0ABD5MSV0_9EURY</name>
<evidence type="ECO:0000256" key="2">
    <source>
        <dbReference type="SAM" id="MobiDB-lite"/>
    </source>
</evidence>
<accession>A0ABD5MSV0</accession>
<reference evidence="3" key="1">
    <citation type="submission" date="2024-09" db="EMBL/GenBank/DDBJ databases">
        <authorList>
            <person name="Sun Q."/>
        </authorList>
    </citation>
    <scope>NUCLEOTIDE SEQUENCE [LARGE SCALE GENOMIC DNA]</scope>
    <source>
        <strain evidence="3">JCM 31273</strain>
    </source>
</reference>
<gene>
    <name evidence="3" type="ORF">ACFFOL_12745</name>
</gene>
<dbReference type="GeneID" id="67210325"/>
<sequence length="139" mass="15062">MSSEPRDSNPDATQDDSEQSDAAEDASDAAGSPGMTIPLPEGSTSVSDAIVTNREMLREPERHGLATEGDIENLSGAMESLSAKVERVDRQHEAGDERLTELEELVERQQQQIDELQSMVGDLVDILGTEAEWTTFDGS</sequence>
<evidence type="ECO:0000256" key="1">
    <source>
        <dbReference type="SAM" id="Coils"/>
    </source>
</evidence>
<proteinExistence type="predicted"/>
<keyword evidence="1" id="KW-0175">Coiled coil</keyword>
<organism evidence="3 4">
    <name type="scientific">Halobaculum roseum</name>
    <dbReference type="NCBI Taxonomy" id="2175149"/>
    <lineage>
        <taxon>Archaea</taxon>
        <taxon>Methanobacteriati</taxon>
        <taxon>Methanobacteriota</taxon>
        <taxon>Stenosarchaea group</taxon>
        <taxon>Halobacteria</taxon>
        <taxon>Halobacteriales</taxon>
        <taxon>Haloferacaceae</taxon>
        <taxon>Halobaculum</taxon>
    </lineage>
</organism>
<evidence type="ECO:0000313" key="4">
    <source>
        <dbReference type="Proteomes" id="UP001589595"/>
    </source>
</evidence>
<comment type="caution">
    <text evidence="3">The sequence shown here is derived from an EMBL/GenBank/DDBJ whole genome shotgun (WGS) entry which is preliminary data.</text>
</comment>
<feature type="compositionally biased region" description="Basic and acidic residues" evidence="2">
    <location>
        <begin position="55"/>
        <end position="65"/>
    </location>
</feature>
<feature type="coiled-coil region" evidence="1">
    <location>
        <begin position="71"/>
        <end position="119"/>
    </location>
</feature>
<dbReference type="Proteomes" id="UP001589595">
    <property type="component" value="Unassembled WGS sequence"/>
</dbReference>
<dbReference type="AlphaFoldDB" id="A0ABD5MSV0"/>
<dbReference type="EMBL" id="JBHMAJ010000007">
    <property type="protein sequence ID" value="MFB9825032.1"/>
    <property type="molecule type" value="Genomic_DNA"/>
</dbReference>